<evidence type="ECO:0000313" key="7">
    <source>
        <dbReference type="Proteomes" id="UP000247696"/>
    </source>
</evidence>
<evidence type="ECO:0000256" key="2">
    <source>
        <dbReference type="ARBA" id="ARBA00010742"/>
    </source>
</evidence>
<sequence length="360" mass="38567">MSRLNRSLAAGAALLTVALGTSACVGPPASHWAKQNNLACPFEPDESITTHVTLAFQMIPNGDRIVQNQRMLETCMPNASIDWKRFESAGDILQAYGAGSIDYGLLGSAGLARGLSEPLSQDLVTPWVFDEIGEAESLVVKDDAITDIRGLKGKTIAVTYSSTSHYSLLGALNQAGMRAGTDVKLVNLSPDRMLAGWQSDQIDAAFVWDPTLSELMKSGHVITSAKESAEGGAPTYDMATFTRSFVEKNPEFMEVWAKAQDAAIRQIQEDPDTAAGSIAAVLGLETDTVLQQLKGYAYPRATEQASGEMLGGDLGTLLYDTAKFLKDNQEVDAVDDPEVYQRALYKDAAQAAADMTGDQS</sequence>
<evidence type="ECO:0000256" key="1">
    <source>
        <dbReference type="ARBA" id="ARBA00004418"/>
    </source>
</evidence>
<comment type="subcellular location">
    <subcellularLocation>
        <location evidence="1">Periplasm</location>
    </subcellularLocation>
</comment>
<dbReference type="Pfam" id="PF09084">
    <property type="entry name" value="NMT1"/>
    <property type="match status" value="1"/>
</dbReference>
<evidence type="ECO:0000256" key="4">
    <source>
        <dbReference type="SAM" id="SignalP"/>
    </source>
</evidence>
<dbReference type="GO" id="GO:0042918">
    <property type="term" value="P:alkanesulfonate transmembrane transport"/>
    <property type="evidence" value="ECO:0007669"/>
    <property type="project" value="TreeGrafter"/>
</dbReference>
<feature type="domain" description="SsuA/THI5-like" evidence="5">
    <location>
        <begin position="138"/>
        <end position="274"/>
    </location>
</feature>
<dbReference type="SUPFAM" id="SSF53850">
    <property type="entry name" value="Periplasmic binding protein-like II"/>
    <property type="match status" value="1"/>
</dbReference>
<feature type="signal peptide" evidence="4">
    <location>
        <begin position="1"/>
        <end position="23"/>
    </location>
</feature>
<evidence type="ECO:0000313" key="6">
    <source>
        <dbReference type="EMBL" id="AWT25977.1"/>
    </source>
</evidence>
<protein>
    <submittedName>
        <fullName evidence="6">Taurine-binding periplasmic protein</fullName>
    </submittedName>
</protein>
<evidence type="ECO:0000256" key="3">
    <source>
        <dbReference type="ARBA" id="ARBA00022729"/>
    </source>
</evidence>
<dbReference type="AlphaFoldDB" id="A0A2Z3YV93"/>
<dbReference type="OrthoDB" id="286202at2"/>
<comment type="similarity">
    <text evidence="2">Belongs to the bacterial solute-binding protein SsuA/TauA family.</text>
</comment>
<gene>
    <name evidence="6" type="primary">tauA_2</name>
    <name evidence="6" type="ORF">Csp1_11770</name>
</gene>
<dbReference type="GO" id="GO:0042597">
    <property type="term" value="C:periplasmic space"/>
    <property type="evidence" value="ECO:0007669"/>
    <property type="project" value="UniProtKB-SubCell"/>
</dbReference>
<dbReference type="PANTHER" id="PTHR30024">
    <property type="entry name" value="ALIPHATIC SULFONATES-BINDING PROTEIN-RELATED"/>
    <property type="match status" value="1"/>
</dbReference>
<dbReference type="Gene3D" id="3.40.190.10">
    <property type="entry name" value="Periplasmic binding protein-like II"/>
    <property type="match status" value="2"/>
</dbReference>
<dbReference type="EMBL" id="CP024988">
    <property type="protein sequence ID" value="AWT25977.1"/>
    <property type="molecule type" value="Genomic_DNA"/>
</dbReference>
<name>A0A2Z3YV93_9CORY</name>
<dbReference type="InterPro" id="IPR015168">
    <property type="entry name" value="SsuA/THI5"/>
</dbReference>
<dbReference type="PROSITE" id="PS51257">
    <property type="entry name" value="PROKAR_LIPOPROTEIN"/>
    <property type="match status" value="1"/>
</dbReference>
<dbReference type="RefSeq" id="WP_110481305.1">
    <property type="nucleotide sequence ID" value="NZ_CP024988.1"/>
</dbReference>
<dbReference type="Proteomes" id="UP000247696">
    <property type="component" value="Chromosome"/>
</dbReference>
<evidence type="ECO:0000259" key="5">
    <source>
        <dbReference type="Pfam" id="PF09084"/>
    </source>
</evidence>
<organism evidence="6 7">
    <name type="scientific">Corynebacterium provencense</name>
    <dbReference type="NCBI Taxonomy" id="1737425"/>
    <lineage>
        <taxon>Bacteria</taxon>
        <taxon>Bacillati</taxon>
        <taxon>Actinomycetota</taxon>
        <taxon>Actinomycetes</taxon>
        <taxon>Mycobacteriales</taxon>
        <taxon>Corynebacteriaceae</taxon>
        <taxon>Corynebacterium</taxon>
    </lineage>
</organism>
<accession>A0A2Z3YV93</accession>
<keyword evidence="7" id="KW-1185">Reference proteome</keyword>
<reference evidence="7" key="1">
    <citation type="submission" date="2017-11" db="EMBL/GenBank/DDBJ databases">
        <title>Otitis media/interna in a cat caused by the recently described species Corynebacterium provencense.</title>
        <authorList>
            <person name="Kittl S."/>
            <person name="Brodard I."/>
            <person name="Rychener L."/>
            <person name="Jores J."/>
            <person name="Roosje P."/>
            <person name="Gobeli Brawand S."/>
        </authorList>
    </citation>
    <scope>NUCLEOTIDE SEQUENCE [LARGE SCALE GENOMIC DNA]</scope>
    <source>
        <strain evidence="7">17KM38</strain>
    </source>
</reference>
<feature type="chain" id="PRO_5039720831" evidence="4">
    <location>
        <begin position="24"/>
        <end position="360"/>
    </location>
</feature>
<dbReference type="PANTHER" id="PTHR30024:SF47">
    <property type="entry name" value="TAURINE-BINDING PERIPLASMIC PROTEIN"/>
    <property type="match status" value="1"/>
</dbReference>
<dbReference type="KEGG" id="cpre:Csp1_11770"/>
<proteinExistence type="inferred from homology"/>
<keyword evidence="3 4" id="KW-0732">Signal</keyword>